<dbReference type="GeneID" id="54573192"/>
<evidence type="ECO:0000313" key="1">
    <source>
        <dbReference type="EMBL" id="KAF2254701.1"/>
    </source>
</evidence>
<reference evidence="1" key="1">
    <citation type="journal article" date="2020" name="Stud. Mycol.">
        <title>101 Dothideomycetes genomes: a test case for predicting lifestyles and emergence of pathogens.</title>
        <authorList>
            <person name="Haridas S."/>
            <person name="Albert R."/>
            <person name="Binder M."/>
            <person name="Bloem J."/>
            <person name="Labutti K."/>
            <person name="Salamov A."/>
            <person name="Andreopoulos B."/>
            <person name="Baker S."/>
            <person name="Barry K."/>
            <person name="Bills G."/>
            <person name="Bluhm B."/>
            <person name="Cannon C."/>
            <person name="Castanera R."/>
            <person name="Culley D."/>
            <person name="Daum C."/>
            <person name="Ezra D."/>
            <person name="Gonzalez J."/>
            <person name="Henrissat B."/>
            <person name="Kuo A."/>
            <person name="Liang C."/>
            <person name="Lipzen A."/>
            <person name="Lutzoni F."/>
            <person name="Magnuson J."/>
            <person name="Mondo S."/>
            <person name="Nolan M."/>
            <person name="Ohm R."/>
            <person name="Pangilinan J."/>
            <person name="Park H.-J."/>
            <person name="Ramirez L."/>
            <person name="Alfaro M."/>
            <person name="Sun H."/>
            <person name="Tritt A."/>
            <person name="Yoshinaga Y."/>
            <person name="Zwiers L.-H."/>
            <person name="Turgeon B."/>
            <person name="Goodwin S."/>
            <person name="Spatafora J."/>
            <person name="Crous P."/>
            <person name="Grigoriev I."/>
        </authorList>
    </citation>
    <scope>NUCLEOTIDE SEQUENCE</scope>
    <source>
        <strain evidence="1">CBS 122368</strain>
    </source>
</reference>
<organism evidence="1 2">
    <name type="scientific">Trematosphaeria pertusa</name>
    <dbReference type="NCBI Taxonomy" id="390896"/>
    <lineage>
        <taxon>Eukaryota</taxon>
        <taxon>Fungi</taxon>
        <taxon>Dikarya</taxon>
        <taxon>Ascomycota</taxon>
        <taxon>Pezizomycotina</taxon>
        <taxon>Dothideomycetes</taxon>
        <taxon>Pleosporomycetidae</taxon>
        <taxon>Pleosporales</taxon>
        <taxon>Massarineae</taxon>
        <taxon>Trematosphaeriaceae</taxon>
        <taxon>Trematosphaeria</taxon>
    </lineage>
</organism>
<protein>
    <submittedName>
        <fullName evidence="1">Uncharacterized protein</fullName>
    </submittedName>
</protein>
<dbReference type="AlphaFoldDB" id="A0A6A6IVX3"/>
<proteinExistence type="predicted"/>
<accession>A0A6A6IVX3</accession>
<keyword evidence="2" id="KW-1185">Reference proteome</keyword>
<sequence>MQVHSSVRRRLFASRQHPKTALPNRSNAHQALHFQHRWRQQLTHALKRMLVYACLVSPEYNCGLLGASLICAVRRSAFNAPYSHVWTSYNR</sequence>
<gene>
    <name evidence="1" type="ORF">BU26DRAFT_143819</name>
</gene>
<dbReference type="EMBL" id="ML987190">
    <property type="protein sequence ID" value="KAF2254701.1"/>
    <property type="molecule type" value="Genomic_DNA"/>
</dbReference>
<dbReference type="Proteomes" id="UP000800094">
    <property type="component" value="Unassembled WGS sequence"/>
</dbReference>
<evidence type="ECO:0000313" key="2">
    <source>
        <dbReference type="Proteomes" id="UP000800094"/>
    </source>
</evidence>
<dbReference type="RefSeq" id="XP_033689705.1">
    <property type="nucleotide sequence ID" value="XM_033819862.1"/>
</dbReference>
<name>A0A6A6IVX3_9PLEO</name>